<dbReference type="Proteomes" id="UP001497623">
    <property type="component" value="Unassembled WGS sequence"/>
</dbReference>
<organism evidence="2 3">
    <name type="scientific">Meganyctiphanes norvegica</name>
    <name type="common">Northern krill</name>
    <name type="synonym">Thysanopoda norvegica</name>
    <dbReference type="NCBI Taxonomy" id="48144"/>
    <lineage>
        <taxon>Eukaryota</taxon>
        <taxon>Metazoa</taxon>
        <taxon>Ecdysozoa</taxon>
        <taxon>Arthropoda</taxon>
        <taxon>Crustacea</taxon>
        <taxon>Multicrustacea</taxon>
        <taxon>Malacostraca</taxon>
        <taxon>Eumalacostraca</taxon>
        <taxon>Eucarida</taxon>
        <taxon>Euphausiacea</taxon>
        <taxon>Euphausiidae</taxon>
        <taxon>Meganyctiphanes</taxon>
    </lineage>
</organism>
<dbReference type="AlphaFoldDB" id="A0AAV2RV37"/>
<name>A0AAV2RV37_MEGNR</name>
<reference evidence="2 3" key="1">
    <citation type="submission" date="2024-05" db="EMBL/GenBank/DDBJ databases">
        <authorList>
            <person name="Wallberg A."/>
        </authorList>
    </citation>
    <scope>NUCLEOTIDE SEQUENCE [LARGE SCALE GENOMIC DNA]</scope>
</reference>
<evidence type="ECO:0000313" key="3">
    <source>
        <dbReference type="Proteomes" id="UP001497623"/>
    </source>
</evidence>
<protein>
    <submittedName>
        <fullName evidence="2">Uncharacterized protein</fullName>
    </submittedName>
</protein>
<feature type="chain" id="PRO_5043718836" evidence="1">
    <location>
        <begin position="27"/>
        <end position="157"/>
    </location>
</feature>
<proteinExistence type="predicted"/>
<evidence type="ECO:0000313" key="2">
    <source>
        <dbReference type="EMBL" id="CAL4141799.1"/>
    </source>
</evidence>
<comment type="caution">
    <text evidence="2">The sequence shown here is derived from an EMBL/GenBank/DDBJ whole genome shotgun (WGS) entry which is preliminary data.</text>
</comment>
<dbReference type="EMBL" id="CAXKWB010032733">
    <property type="protein sequence ID" value="CAL4141799.1"/>
    <property type="molecule type" value="Genomic_DNA"/>
</dbReference>
<accession>A0AAV2RV37</accession>
<sequence>MMSCNLRSPIPVLLVLQWTTMGLVSATNISTEEKGTLQMPISLSTVARTLSLFIRNDASVSATLSQQQDSGEAGLATAEVIDLSVTEASITVIDQQRQSDVLGVSDGSMPAQHHVRGRRAVVIRGPFYPYPAARKSGASTLSTLSTCCLLTFAVKLL</sequence>
<evidence type="ECO:0000256" key="1">
    <source>
        <dbReference type="SAM" id="SignalP"/>
    </source>
</evidence>
<gene>
    <name evidence="2" type="ORF">MNOR_LOCUS28928</name>
</gene>
<feature type="signal peptide" evidence="1">
    <location>
        <begin position="1"/>
        <end position="26"/>
    </location>
</feature>
<keyword evidence="3" id="KW-1185">Reference proteome</keyword>
<keyword evidence="1" id="KW-0732">Signal</keyword>